<proteinExistence type="predicted"/>
<dbReference type="InterPro" id="IPR014710">
    <property type="entry name" value="RmlC-like_jellyroll"/>
</dbReference>
<accession>A0A1I1MGC8</accession>
<gene>
    <name evidence="1" type="ORF">SAMN05421780_110183</name>
</gene>
<dbReference type="Gene3D" id="2.60.120.10">
    <property type="entry name" value="Jelly Rolls"/>
    <property type="match status" value="1"/>
</dbReference>
<reference evidence="1 2" key="1">
    <citation type="submission" date="2016-10" db="EMBL/GenBank/DDBJ databases">
        <authorList>
            <person name="de Groot N.N."/>
        </authorList>
    </citation>
    <scope>NUCLEOTIDE SEQUENCE [LARGE SCALE GENOMIC DNA]</scope>
    <source>
        <strain evidence="1 2">DSM 6793</strain>
    </source>
</reference>
<dbReference type="AlphaFoldDB" id="A0A1I1MGC8"/>
<name>A0A1I1MGC8_9BACT</name>
<evidence type="ECO:0000313" key="1">
    <source>
        <dbReference type="EMBL" id="SFC84524.1"/>
    </source>
</evidence>
<dbReference type="CDD" id="cd10548">
    <property type="entry name" value="cupin_CDO"/>
    <property type="match status" value="1"/>
</dbReference>
<dbReference type="SUPFAM" id="SSF51182">
    <property type="entry name" value="RmlC-like cupins"/>
    <property type="match status" value="1"/>
</dbReference>
<dbReference type="STRING" id="927664.SAMN05421780_110183"/>
<protein>
    <recommendedName>
        <fullName evidence="3">Cysteine dioxygenase type I</fullName>
    </recommendedName>
</protein>
<dbReference type="Proteomes" id="UP000199514">
    <property type="component" value="Unassembled WGS sequence"/>
</dbReference>
<keyword evidence="2" id="KW-1185">Reference proteome</keyword>
<sequence>MTKNDCSWICITNQGSSSVFIDNIIFTLFNIMSYANKTNNKPKELVFPHPQVSANQREGIKTKEITLIVQGQGVFLFADGKASEPAELIFNSPEKAKSGLRLLLTPSGTQLYDLETEKLLAETASVLTIQEGAYYWASLDSHNFNFRVGLGEARKETMAFEYEFLTKEEQKDETLKKKTRDFLQEIKQIQYPSFLYPLRLLRDPVISTLPLKVKAMDQLTMRDIAANQYLPVANLNPVSQKLYGNIAGSNFILNDSDFPDFSDAIEYSIATPGCWAHEKLKEKATEFDKDHPNPHQVYLRITLGENGGESPGVPYVLEIWPPDCYSPIHNHANANAVIRVLYGQINVTLYPFLGAEKPMGNKTFEKDDILWISPTQNQTHKLHNTNASGPTCITIQCYMYDAEDTQHYNYFDYLESGDNVGHFDPDSDMEFLEFKAKMKEEWANR</sequence>
<organism evidence="1 2">
    <name type="scientific">Flexibacter flexilis DSM 6793</name>
    <dbReference type="NCBI Taxonomy" id="927664"/>
    <lineage>
        <taxon>Bacteria</taxon>
        <taxon>Pseudomonadati</taxon>
        <taxon>Bacteroidota</taxon>
        <taxon>Cytophagia</taxon>
        <taxon>Cytophagales</taxon>
        <taxon>Flexibacteraceae</taxon>
        <taxon>Flexibacter</taxon>
    </lineage>
</organism>
<evidence type="ECO:0008006" key="3">
    <source>
        <dbReference type="Google" id="ProtNLM"/>
    </source>
</evidence>
<dbReference type="EMBL" id="FOLE01000010">
    <property type="protein sequence ID" value="SFC84524.1"/>
    <property type="molecule type" value="Genomic_DNA"/>
</dbReference>
<dbReference type="InterPro" id="IPR011051">
    <property type="entry name" value="RmlC_Cupin_sf"/>
</dbReference>
<evidence type="ECO:0000313" key="2">
    <source>
        <dbReference type="Proteomes" id="UP000199514"/>
    </source>
</evidence>